<dbReference type="PROSITE" id="PS50943">
    <property type="entry name" value="HTH_CROC1"/>
    <property type="match status" value="1"/>
</dbReference>
<dbReference type="EMBL" id="JBHEZY010000012">
    <property type="protein sequence ID" value="MFC1434138.1"/>
    <property type="molecule type" value="Genomic_DNA"/>
</dbReference>
<reference evidence="2 3" key="1">
    <citation type="submission" date="2024-09" db="EMBL/GenBank/DDBJ databases">
        <authorList>
            <person name="Lee S.D."/>
        </authorList>
    </citation>
    <scope>NUCLEOTIDE SEQUENCE [LARGE SCALE GENOMIC DNA]</scope>
    <source>
        <strain evidence="2 3">N1-3</strain>
    </source>
</reference>
<comment type="caution">
    <text evidence="2">The sequence shown here is derived from an EMBL/GenBank/DDBJ whole genome shotgun (WGS) entry which is preliminary data.</text>
</comment>
<accession>A0ABV6X778</accession>
<evidence type="ECO:0000313" key="2">
    <source>
        <dbReference type="EMBL" id="MFC1434138.1"/>
    </source>
</evidence>
<name>A0ABV6X778_9ACTN</name>
<dbReference type="SUPFAM" id="SSF47413">
    <property type="entry name" value="lambda repressor-like DNA-binding domains"/>
    <property type="match status" value="1"/>
</dbReference>
<organism evidence="2 3">
    <name type="scientific">Streptacidiphilus alkalitolerans</name>
    <dbReference type="NCBI Taxonomy" id="3342712"/>
    <lineage>
        <taxon>Bacteria</taxon>
        <taxon>Bacillati</taxon>
        <taxon>Actinomycetota</taxon>
        <taxon>Actinomycetes</taxon>
        <taxon>Kitasatosporales</taxon>
        <taxon>Streptomycetaceae</taxon>
        <taxon>Streptacidiphilus</taxon>
    </lineage>
</organism>
<dbReference type="RefSeq" id="WP_380556477.1">
    <property type="nucleotide sequence ID" value="NZ_JBHEZY010000012.1"/>
</dbReference>
<dbReference type="Pfam" id="PF13560">
    <property type="entry name" value="HTH_31"/>
    <property type="match status" value="1"/>
</dbReference>
<feature type="domain" description="HTH cro/C1-type" evidence="1">
    <location>
        <begin position="12"/>
        <end position="65"/>
    </location>
</feature>
<dbReference type="SMART" id="SM00530">
    <property type="entry name" value="HTH_XRE"/>
    <property type="match status" value="1"/>
</dbReference>
<dbReference type="InterPro" id="IPR001387">
    <property type="entry name" value="Cro/C1-type_HTH"/>
</dbReference>
<evidence type="ECO:0000313" key="3">
    <source>
        <dbReference type="Proteomes" id="UP001592530"/>
    </source>
</evidence>
<evidence type="ECO:0000259" key="1">
    <source>
        <dbReference type="PROSITE" id="PS50943"/>
    </source>
</evidence>
<dbReference type="Proteomes" id="UP001592530">
    <property type="component" value="Unassembled WGS sequence"/>
</dbReference>
<sequence length="437" mass="47162">MQLPALVFGTELRRRRTEAGLSLGDLASLIHFSKGHLSKVERCEKQPSSDLAQICDTALKAEGQLSKLIAPPERDSEKPQAREPDLQIPWSLRMHVGGESDFVAFDPAALTDGTAPFDMVSWSITPARHEIPEAGLALPYFRTMFDEFRQLGQMFGPAVVAQLTIAATSALRGMTRNAPTEHRLTILRLASRFAEYTGWMAQEAGNDDATLWWTDQAVHLAAAGGDDELAAYALIRKAELALYNGDSLSTVELARRAGQQAGSGRIRGLAAQREAQGHALVGGRDECRRALDIGAELTSAVVPSDSEDPVLGSVHLPDLGAFISGWCMHELGSPAEAVTLLADGLEAIDPTARRARARYGVRLALALAHVGEIEHACAIAESVASSVALVDSATIRADLLRLSRALKRWPKNATVRQTIPLLTLGLQDNRRRPGNPV</sequence>
<proteinExistence type="predicted"/>
<gene>
    <name evidence="2" type="ORF">ACEZDB_26160</name>
</gene>
<protein>
    <submittedName>
        <fullName evidence="2">Helix-turn-helix domain-containing protein</fullName>
    </submittedName>
</protein>
<dbReference type="Gene3D" id="1.10.260.40">
    <property type="entry name" value="lambda repressor-like DNA-binding domains"/>
    <property type="match status" value="1"/>
</dbReference>
<dbReference type="CDD" id="cd00093">
    <property type="entry name" value="HTH_XRE"/>
    <property type="match status" value="1"/>
</dbReference>
<dbReference type="InterPro" id="IPR010982">
    <property type="entry name" value="Lambda_DNA-bd_dom_sf"/>
</dbReference>